<accession>A0A0C2VHM6</accession>
<evidence type="ECO:0000313" key="3">
    <source>
        <dbReference type="Proteomes" id="UP000031972"/>
    </source>
</evidence>
<protein>
    <recommendedName>
        <fullName evidence="1">Tail specific protease domain-containing protein</fullName>
    </recommendedName>
</protein>
<dbReference type="OrthoDB" id="2327485at2"/>
<proteinExistence type="predicted"/>
<gene>
    <name evidence="2" type="ORF">KR50_14130</name>
</gene>
<dbReference type="Gene3D" id="3.90.226.10">
    <property type="entry name" value="2-enoyl-CoA Hydratase, Chain A, domain 1"/>
    <property type="match status" value="1"/>
</dbReference>
<sequence>MTAGFFVEFNFQELLQETFIKGTLLPKSIVVLTDNSCGSSGESFVETCKKSTKVKVMGRATMGLNDYANLASKSWDEGFVLMYPTSRLSRIDENKGMTGIGVEPHEYIAWTPEHLKTDVDLNMALSYLEKKDSICFSLSFSVMNKNCTNR</sequence>
<dbReference type="InterPro" id="IPR005151">
    <property type="entry name" value="Tail-specific_protease"/>
</dbReference>
<dbReference type="PATRIC" id="fig|220754.4.peg.1438"/>
<dbReference type="SUPFAM" id="SSF52096">
    <property type="entry name" value="ClpP/crotonase"/>
    <property type="match status" value="1"/>
</dbReference>
<feature type="domain" description="Tail specific protease" evidence="1">
    <location>
        <begin position="25"/>
        <end position="106"/>
    </location>
</feature>
<organism evidence="2 3">
    <name type="scientific">Jeotgalibacillus campisalis</name>
    <dbReference type="NCBI Taxonomy" id="220754"/>
    <lineage>
        <taxon>Bacteria</taxon>
        <taxon>Bacillati</taxon>
        <taxon>Bacillota</taxon>
        <taxon>Bacilli</taxon>
        <taxon>Bacillales</taxon>
        <taxon>Caryophanaceae</taxon>
        <taxon>Jeotgalibacillus</taxon>
    </lineage>
</organism>
<evidence type="ECO:0000313" key="2">
    <source>
        <dbReference type="EMBL" id="KIL48377.1"/>
    </source>
</evidence>
<evidence type="ECO:0000259" key="1">
    <source>
        <dbReference type="Pfam" id="PF03572"/>
    </source>
</evidence>
<dbReference type="InterPro" id="IPR029045">
    <property type="entry name" value="ClpP/crotonase-like_dom_sf"/>
</dbReference>
<comment type="caution">
    <text evidence="2">The sequence shown here is derived from an EMBL/GenBank/DDBJ whole genome shotgun (WGS) entry which is preliminary data.</text>
</comment>
<dbReference type="AlphaFoldDB" id="A0A0C2VHM6"/>
<dbReference type="Pfam" id="PF03572">
    <property type="entry name" value="Peptidase_S41"/>
    <property type="match status" value="1"/>
</dbReference>
<name>A0A0C2VHM6_9BACL</name>
<dbReference type="Proteomes" id="UP000031972">
    <property type="component" value="Unassembled WGS sequence"/>
</dbReference>
<reference evidence="2 3" key="1">
    <citation type="submission" date="2015-01" db="EMBL/GenBank/DDBJ databases">
        <title>Jeotgalibacillus campisalis genome sequencing.</title>
        <authorList>
            <person name="Goh K.M."/>
            <person name="Chan K.-G."/>
            <person name="Yaakop A.S."/>
            <person name="Ee R."/>
            <person name="Gan H.M."/>
            <person name="Chan C.S."/>
        </authorList>
    </citation>
    <scope>NUCLEOTIDE SEQUENCE [LARGE SCALE GENOMIC DNA]</scope>
    <source>
        <strain evidence="2 3">SF-57</strain>
    </source>
</reference>
<dbReference type="GO" id="GO:0008236">
    <property type="term" value="F:serine-type peptidase activity"/>
    <property type="evidence" value="ECO:0007669"/>
    <property type="project" value="InterPro"/>
</dbReference>
<dbReference type="GO" id="GO:0006508">
    <property type="term" value="P:proteolysis"/>
    <property type="evidence" value="ECO:0007669"/>
    <property type="project" value="InterPro"/>
</dbReference>
<dbReference type="EMBL" id="JXRR01000013">
    <property type="protein sequence ID" value="KIL48377.1"/>
    <property type="molecule type" value="Genomic_DNA"/>
</dbReference>
<keyword evidence="3" id="KW-1185">Reference proteome</keyword>